<dbReference type="Gene3D" id="3.10.330.10">
    <property type="match status" value="1"/>
</dbReference>
<dbReference type="Pfam" id="PF02933">
    <property type="entry name" value="CDC48_2"/>
    <property type="match status" value="1"/>
</dbReference>
<evidence type="ECO:0000256" key="4">
    <source>
        <dbReference type="SAM" id="MobiDB-lite"/>
    </source>
</evidence>
<evidence type="ECO:0000256" key="3">
    <source>
        <dbReference type="ARBA" id="ARBA00022840"/>
    </source>
</evidence>
<comment type="caution">
    <text evidence="8">The sequence shown here is derived from an EMBL/GenBank/DDBJ whole genome shotgun (WGS) entry which is preliminary data.</text>
</comment>
<dbReference type="GO" id="GO:0005524">
    <property type="term" value="F:ATP binding"/>
    <property type="evidence" value="ECO:0007669"/>
    <property type="project" value="UniProtKB-KW"/>
</dbReference>
<dbReference type="GO" id="GO:0097352">
    <property type="term" value="P:autophagosome maturation"/>
    <property type="evidence" value="ECO:0007669"/>
    <property type="project" value="TreeGrafter"/>
</dbReference>
<evidence type="ECO:0000256" key="2">
    <source>
        <dbReference type="ARBA" id="ARBA00022741"/>
    </source>
</evidence>
<dbReference type="InterPro" id="IPR041569">
    <property type="entry name" value="AAA_lid_3"/>
</dbReference>
<dbReference type="InterPro" id="IPR003959">
    <property type="entry name" value="ATPase_AAA_core"/>
</dbReference>
<dbReference type="GO" id="GO:0005634">
    <property type="term" value="C:nucleus"/>
    <property type="evidence" value="ECO:0007669"/>
    <property type="project" value="TreeGrafter"/>
</dbReference>
<keyword evidence="1" id="KW-0677">Repeat</keyword>
<evidence type="ECO:0000313" key="8">
    <source>
        <dbReference type="EMBL" id="KAL0347168.1"/>
    </source>
</evidence>
<reference evidence="8" key="1">
    <citation type="submission" date="2020-06" db="EMBL/GenBank/DDBJ databases">
        <authorList>
            <person name="Li T."/>
            <person name="Hu X."/>
            <person name="Zhang T."/>
            <person name="Song X."/>
            <person name="Zhang H."/>
            <person name="Dai N."/>
            <person name="Sheng W."/>
            <person name="Hou X."/>
            <person name="Wei L."/>
        </authorList>
    </citation>
    <scope>NUCLEOTIDE SEQUENCE</scope>
    <source>
        <strain evidence="8">KEN8</strain>
        <tissue evidence="8">Leaf</tissue>
    </source>
</reference>
<dbReference type="EMBL" id="JACGWM010000010">
    <property type="protein sequence ID" value="KAL0347168.1"/>
    <property type="molecule type" value="Genomic_DNA"/>
</dbReference>
<dbReference type="SMART" id="SM00382">
    <property type="entry name" value="AAA"/>
    <property type="match status" value="2"/>
</dbReference>
<dbReference type="InterPro" id="IPR009010">
    <property type="entry name" value="Asp_de-COase-like_dom_sf"/>
</dbReference>
<evidence type="ECO:0000259" key="7">
    <source>
        <dbReference type="SMART" id="SM01073"/>
    </source>
</evidence>
<dbReference type="SUPFAM" id="SSF52540">
    <property type="entry name" value="P-loop containing nucleoside triphosphate hydrolases"/>
    <property type="match status" value="2"/>
</dbReference>
<feature type="domain" description="AAA+ ATPase" evidence="5">
    <location>
        <begin position="241"/>
        <end position="378"/>
    </location>
</feature>
<dbReference type="GO" id="GO:0034098">
    <property type="term" value="C:VCP-NPL4-UFD1 AAA ATPase complex"/>
    <property type="evidence" value="ECO:0007669"/>
    <property type="project" value="TreeGrafter"/>
</dbReference>
<dbReference type="Gene3D" id="3.40.50.300">
    <property type="entry name" value="P-loop containing nucleotide triphosphate hydrolases"/>
    <property type="match status" value="2"/>
</dbReference>
<dbReference type="AlphaFoldDB" id="A0AAW2NWK7"/>
<dbReference type="FunFam" id="3.40.50.300:FF:000012">
    <property type="entry name" value="Transitional endoplasmic reticulum ATPase"/>
    <property type="match status" value="1"/>
</dbReference>
<accession>A0AAW2NWK7</accession>
<dbReference type="InterPro" id="IPR003338">
    <property type="entry name" value="CDC4_N-term_subdom"/>
</dbReference>
<dbReference type="GO" id="GO:0016887">
    <property type="term" value="F:ATP hydrolysis activity"/>
    <property type="evidence" value="ECO:0007669"/>
    <property type="project" value="InterPro"/>
</dbReference>
<keyword evidence="3" id="KW-0067">ATP-binding</keyword>
<dbReference type="CDD" id="cd19528">
    <property type="entry name" value="RecA-like_CDC48_r2-like"/>
    <property type="match status" value="1"/>
</dbReference>
<dbReference type="FunFam" id="1.10.8.60:FF:000079">
    <property type="entry name" value="Cell division cycle protein 48 homologue"/>
    <property type="match status" value="1"/>
</dbReference>
<dbReference type="GO" id="GO:0005829">
    <property type="term" value="C:cytosol"/>
    <property type="evidence" value="ECO:0007669"/>
    <property type="project" value="TreeGrafter"/>
</dbReference>
<keyword evidence="8" id="KW-0132">Cell division</keyword>
<dbReference type="Gene3D" id="1.10.8.60">
    <property type="match status" value="1"/>
</dbReference>
<dbReference type="InterPro" id="IPR003593">
    <property type="entry name" value="AAA+_ATPase"/>
</dbReference>
<dbReference type="GO" id="GO:0031593">
    <property type="term" value="F:polyubiquitin modification-dependent protein binding"/>
    <property type="evidence" value="ECO:0007669"/>
    <property type="project" value="TreeGrafter"/>
</dbReference>
<sequence>MSNQAESSDSKGTKRDFSTAILERKKAPNRLVVDEAVNDDNSVVCLHPETMEKLQLFRGDTILIKGKKRKDTVCIALADDTCDEPKIRMNKVVRNNLRVRLGDVVSVHQCADVKYGKRVHILPVDDTIEGVTGNLFDAYLKPYFLEAYRPVRKGDLFLVRGGMRSVEFKVIETDPAEYCVVAPDTEIFCEGEPVKREDEDRLDEVGYDDVGGVRKQMAQIRELVELPLRHPQLFKSIGVKPPKGILLYGPPGSGKTLIARAVANETGAFFFCINGPEIMSKLAGESESNLRKAFEEAEKNAPSIIFIDEIDSIAPKREKTNGEVERRIVSQLLTLMDGLKARAHIIVIGATNRPNSIDPALRRFGRFDREIDIGFLMKLGVLRFSVDLENIAKNTHGFVGADLAALCTEAALQCIREKMDVIDLEDDSIDAEILNSMAVTNEHFQTALGISNPSALRETVVEVPNVSWKMLEALRMSSVNCKRYLYFSMLMLSATVQYPVEHPEKFEKFGMSPSKGVLFYGPPGCGKTLLAKAIANECQANFISVKGPELLTMWFGESEANVREIFDKARQSAPCVLFFDELDSIATQRGSSVGDAGGAADRVLNQLLTEMDGMNAKKTVFIIGATNRPDIIDPALLRPDLRALAKYTQGFSGADITEICQRACKYAIRENIEKDIERERRRRENPEAMEEDVEDEVAEIKAAHFEESMKYARRSVSDADIRKYQAFAQTLQQSRGFGSEFRFNENSSTATGADPFAAPAAAAADDDDLYS</sequence>
<dbReference type="PROSITE" id="PS00674">
    <property type="entry name" value="AAA"/>
    <property type="match status" value="2"/>
</dbReference>
<dbReference type="InterPro" id="IPR029067">
    <property type="entry name" value="CDC48_domain_2-like_sf"/>
</dbReference>
<evidence type="ECO:0000256" key="1">
    <source>
        <dbReference type="ARBA" id="ARBA00022737"/>
    </source>
</evidence>
<dbReference type="SUPFAM" id="SSF54585">
    <property type="entry name" value="Cdc48 domain 2-like"/>
    <property type="match status" value="1"/>
</dbReference>
<dbReference type="FunFam" id="3.40.50.300:FF:000018">
    <property type="entry name" value="Cell division control 48"/>
    <property type="match status" value="1"/>
</dbReference>
<evidence type="ECO:0000259" key="6">
    <source>
        <dbReference type="SMART" id="SM01072"/>
    </source>
</evidence>
<feature type="domain" description="AAA+ ATPase" evidence="5">
    <location>
        <begin position="513"/>
        <end position="651"/>
    </location>
</feature>
<dbReference type="FunFam" id="3.10.330.10:FF:000001">
    <property type="entry name" value="Cell division control 48"/>
    <property type="match status" value="1"/>
</dbReference>
<dbReference type="Pfam" id="PF02359">
    <property type="entry name" value="CDC48_N"/>
    <property type="match status" value="1"/>
</dbReference>
<dbReference type="CDD" id="cd19519">
    <property type="entry name" value="RecA-like_CDC48_r1-like"/>
    <property type="match status" value="1"/>
</dbReference>
<reference evidence="8" key="2">
    <citation type="journal article" date="2024" name="Plant">
        <title>Genomic evolution and insights into agronomic trait innovations of Sesamum species.</title>
        <authorList>
            <person name="Miao H."/>
            <person name="Wang L."/>
            <person name="Qu L."/>
            <person name="Liu H."/>
            <person name="Sun Y."/>
            <person name="Le M."/>
            <person name="Wang Q."/>
            <person name="Wei S."/>
            <person name="Zheng Y."/>
            <person name="Lin W."/>
            <person name="Duan Y."/>
            <person name="Cao H."/>
            <person name="Xiong S."/>
            <person name="Wang X."/>
            <person name="Wei L."/>
            <person name="Li C."/>
            <person name="Ma Q."/>
            <person name="Ju M."/>
            <person name="Zhao R."/>
            <person name="Li G."/>
            <person name="Mu C."/>
            <person name="Tian Q."/>
            <person name="Mei H."/>
            <person name="Zhang T."/>
            <person name="Gao T."/>
            <person name="Zhang H."/>
        </authorList>
    </citation>
    <scope>NUCLEOTIDE SEQUENCE</scope>
    <source>
        <strain evidence="8">KEN8</strain>
    </source>
</reference>
<feature type="region of interest" description="Disordered" evidence="4">
    <location>
        <begin position="738"/>
        <end position="771"/>
    </location>
</feature>
<dbReference type="Gene3D" id="6.10.20.150">
    <property type="match status" value="1"/>
</dbReference>
<dbReference type="SMART" id="SM01073">
    <property type="entry name" value="CDC48_N"/>
    <property type="match status" value="1"/>
</dbReference>
<gene>
    <name evidence="8" type="ORF">Scaly_1732800</name>
</gene>
<dbReference type="InterPro" id="IPR004201">
    <property type="entry name" value="Cdc48_dom2"/>
</dbReference>
<feature type="compositionally biased region" description="Low complexity" evidence="4">
    <location>
        <begin position="753"/>
        <end position="763"/>
    </location>
</feature>
<feature type="domain" description="CDC48 N-terminal subdomain" evidence="7">
    <location>
        <begin position="30"/>
        <end position="113"/>
    </location>
</feature>
<feature type="domain" description="CDC48" evidence="6">
    <location>
        <begin position="130"/>
        <end position="196"/>
    </location>
</feature>
<dbReference type="GO" id="GO:0030970">
    <property type="term" value="P:retrograde protein transport, ER to cytosol"/>
    <property type="evidence" value="ECO:0007669"/>
    <property type="project" value="TreeGrafter"/>
</dbReference>
<dbReference type="Pfam" id="PF17862">
    <property type="entry name" value="AAA_lid_3"/>
    <property type="match status" value="1"/>
</dbReference>
<dbReference type="InterPro" id="IPR050168">
    <property type="entry name" value="AAA_ATPase_domain"/>
</dbReference>
<evidence type="ECO:0000259" key="5">
    <source>
        <dbReference type="SMART" id="SM00382"/>
    </source>
</evidence>
<dbReference type="PANTHER" id="PTHR23077">
    <property type="entry name" value="AAA-FAMILY ATPASE"/>
    <property type="match status" value="1"/>
</dbReference>
<dbReference type="InterPro" id="IPR003960">
    <property type="entry name" value="ATPase_AAA_CS"/>
</dbReference>
<name>A0AAW2NWK7_9LAMI</name>
<dbReference type="GO" id="GO:0051301">
    <property type="term" value="P:cell division"/>
    <property type="evidence" value="ECO:0007669"/>
    <property type="project" value="UniProtKB-KW"/>
</dbReference>
<dbReference type="GO" id="GO:0051228">
    <property type="term" value="P:mitotic spindle disassembly"/>
    <property type="evidence" value="ECO:0007669"/>
    <property type="project" value="TreeGrafter"/>
</dbReference>
<keyword evidence="2" id="KW-0547">Nucleotide-binding</keyword>
<dbReference type="FunFam" id="2.40.40.20:FF:000003">
    <property type="entry name" value="Transitional endoplasmic reticulum ATPase"/>
    <property type="match status" value="1"/>
</dbReference>
<dbReference type="SMART" id="SM01072">
    <property type="entry name" value="CDC48_2"/>
    <property type="match status" value="1"/>
</dbReference>
<keyword evidence="8" id="KW-0131">Cell cycle</keyword>
<dbReference type="PANTHER" id="PTHR23077:SF171">
    <property type="entry name" value="NUCLEAR VALOSIN-CONTAINING PROTEIN-LIKE"/>
    <property type="match status" value="1"/>
</dbReference>
<dbReference type="InterPro" id="IPR027417">
    <property type="entry name" value="P-loop_NTPase"/>
</dbReference>
<proteinExistence type="predicted"/>
<dbReference type="SUPFAM" id="SSF50692">
    <property type="entry name" value="ADC-like"/>
    <property type="match status" value="1"/>
</dbReference>
<dbReference type="Gene3D" id="2.40.40.20">
    <property type="match status" value="1"/>
</dbReference>
<dbReference type="Pfam" id="PF00004">
    <property type="entry name" value="AAA"/>
    <property type="match status" value="2"/>
</dbReference>
<organism evidence="8">
    <name type="scientific">Sesamum calycinum</name>
    <dbReference type="NCBI Taxonomy" id="2727403"/>
    <lineage>
        <taxon>Eukaryota</taxon>
        <taxon>Viridiplantae</taxon>
        <taxon>Streptophyta</taxon>
        <taxon>Embryophyta</taxon>
        <taxon>Tracheophyta</taxon>
        <taxon>Spermatophyta</taxon>
        <taxon>Magnoliopsida</taxon>
        <taxon>eudicotyledons</taxon>
        <taxon>Gunneridae</taxon>
        <taxon>Pentapetalae</taxon>
        <taxon>asterids</taxon>
        <taxon>lamiids</taxon>
        <taxon>Lamiales</taxon>
        <taxon>Pedaliaceae</taxon>
        <taxon>Sesamum</taxon>
    </lineage>
</organism>
<protein>
    <submittedName>
        <fullName evidence="8">Cell division cycle protein 48</fullName>
    </submittedName>
</protein>